<name>A0A1I2B040_9BACT</name>
<feature type="transmembrane region" description="Helical" evidence="1">
    <location>
        <begin position="124"/>
        <end position="145"/>
    </location>
</feature>
<sequence length="281" mass="32684">MLKRLTKLLIYIFDLLEHRWESLRTVVWISNSLVLTFLCMIFLVVLEKFSLIHTHFNYHSIISVPFSILLLFEIVGLVFILPQSVANALGKQIEILSLILLRASFKEFGEIEVPLVWEKSIEQILKMLSDGCGALAVFLLLAYYYSIQRHKPVTASQEEQLRFVNYRKIIALGLLLVFIIIGILDLYHWYRLGVFNQSFNTFYTIMIYADILVVLIAVRYTTRFQDIFRYSAFIFITIIIRLSLVVPVYFNVLLGITACLVAIGVTLCYNYFVNKIQIEKN</sequence>
<feature type="transmembrane region" description="Helical" evidence="1">
    <location>
        <begin position="166"/>
        <end position="190"/>
    </location>
</feature>
<organism evidence="2 3">
    <name type="scientific">Thermoflexibacter ruber</name>
    <dbReference type="NCBI Taxonomy" id="1003"/>
    <lineage>
        <taxon>Bacteria</taxon>
        <taxon>Pseudomonadati</taxon>
        <taxon>Bacteroidota</taxon>
        <taxon>Cytophagia</taxon>
        <taxon>Cytophagales</taxon>
        <taxon>Thermoflexibacteraceae</taxon>
        <taxon>Thermoflexibacter</taxon>
    </lineage>
</organism>
<feature type="transmembrane region" description="Helical" evidence="1">
    <location>
        <begin position="202"/>
        <end position="220"/>
    </location>
</feature>
<dbReference type="Proteomes" id="UP000199513">
    <property type="component" value="Unassembled WGS sequence"/>
</dbReference>
<keyword evidence="1" id="KW-0812">Transmembrane</keyword>
<evidence type="ECO:0000256" key="1">
    <source>
        <dbReference type="SAM" id="Phobius"/>
    </source>
</evidence>
<dbReference type="OrthoDB" id="820796at2"/>
<dbReference type="STRING" id="1003.SAMN04488541_100285"/>
<keyword evidence="1" id="KW-0472">Membrane</keyword>
<reference evidence="2 3" key="1">
    <citation type="submission" date="2016-10" db="EMBL/GenBank/DDBJ databases">
        <authorList>
            <person name="de Groot N.N."/>
        </authorList>
    </citation>
    <scope>NUCLEOTIDE SEQUENCE [LARGE SCALE GENOMIC DNA]</scope>
    <source>
        <strain>GEY</strain>
        <strain evidence="3">DSM 9560</strain>
    </source>
</reference>
<protein>
    <submittedName>
        <fullName evidence="2">Uncharacterized protein</fullName>
    </submittedName>
</protein>
<keyword evidence="3" id="KW-1185">Reference proteome</keyword>
<keyword evidence="1" id="KW-1133">Transmembrane helix</keyword>
<feature type="transmembrane region" description="Helical" evidence="1">
    <location>
        <begin position="58"/>
        <end position="81"/>
    </location>
</feature>
<accession>A0A1I2B040</accession>
<dbReference type="RefSeq" id="WP_143090749.1">
    <property type="nucleotide sequence ID" value="NZ_FONY01000002.1"/>
</dbReference>
<dbReference type="AlphaFoldDB" id="A0A1I2B040"/>
<evidence type="ECO:0000313" key="2">
    <source>
        <dbReference type="EMBL" id="SFE49544.1"/>
    </source>
</evidence>
<feature type="transmembrane region" description="Helical" evidence="1">
    <location>
        <begin position="252"/>
        <end position="272"/>
    </location>
</feature>
<gene>
    <name evidence="2" type="ORF">SAMN04488541_100285</name>
</gene>
<dbReference type="EMBL" id="FONY01000002">
    <property type="protein sequence ID" value="SFE49544.1"/>
    <property type="molecule type" value="Genomic_DNA"/>
</dbReference>
<proteinExistence type="predicted"/>
<feature type="transmembrane region" description="Helical" evidence="1">
    <location>
        <begin position="25"/>
        <end position="46"/>
    </location>
</feature>
<feature type="transmembrane region" description="Helical" evidence="1">
    <location>
        <begin position="227"/>
        <end position="246"/>
    </location>
</feature>
<evidence type="ECO:0000313" key="3">
    <source>
        <dbReference type="Proteomes" id="UP000199513"/>
    </source>
</evidence>